<evidence type="ECO:0000313" key="5">
    <source>
        <dbReference type="Proteomes" id="UP000523161"/>
    </source>
</evidence>
<dbReference type="GO" id="GO:0007165">
    <property type="term" value="P:signal transduction"/>
    <property type="evidence" value="ECO:0007669"/>
    <property type="project" value="UniProtKB-KW"/>
</dbReference>
<dbReference type="EMBL" id="JABSOD010000010">
    <property type="protein sequence ID" value="NRQ43150.1"/>
    <property type="molecule type" value="Genomic_DNA"/>
</dbReference>
<dbReference type="InterPro" id="IPR000700">
    <property type="entry name" value="PAS-assoc_C"/>
</dbReference>
<dbReference type="InterPro" id="IPR013655">
    <property type="entry name" value="PAS_fold_3"/>
</dbReference>
<proteinExistence type="predicted"/>
<dbReference type="Proteomes" id="UP000523161">
    <property type="component" value="Unassembled WGS sequence"/>
</dbReference>
<dbReference type="SMART" id="SM00086">
    <property type="entry name" value="PAC"/>
    <property type="match status" value="2"/>
</dbReference>
<keyword evidence="1" id="KW-0807">Transducer</keyword>
<dbReference type="Pfam" id="PF13426">
    <property type="entry name" value="PAS_9"/>
    <property type="match status" value="1"/>
</dbReference>
<dbReference type="RefSeq" id="WP_173501395.1">
    <property type="nucleotide sequence ID" value="NZ_JABSOD010000010.1"/>
</dbReference>
<dbReference type="Pfam" id="PF00015">
    <property type="entry name" value="MCPsignal"/>
    <property type="match status" value="1"/>
</dbReference>
<dbReference type="GO" id="GO:0016020">
    <property type="term" value="C:membrane"/>
    <property type="evidence" value="ECO:0007669"/>
    <property type="project" value="InterPro"/>
</dbReference>
<dbReference type="InterPro" id="IPR001610">
    <property type="entry name" value="PAC"/>
</dbReference>
<protein>
    <submittedName>
        <fullName evidence="4">PAS domain-containing methyl-accepting chemotaxis protein</fullName>
    </submittedName>
</protein>
<dbReference type="Gene3D" id="3.30.450.20">
    <property type="entry name" value="PAS domain"/>
    <property type="match status" value="2"/>
</dbReference>
<keyword evidence="5" id="KW-1185">Reference proteome</keyword>
<reference evidence="4 5" key="1">
    <citation type="submission" date="2020-06" db="EMBL/GenBank/DDBJ databases">
        <title>Rheinheimera sp. nov., a marine bacterium isolated from coastal.</title>
        <authorList>
            <person name="Yu Q."/>
            <person name="Qi Y."/>
            <person name="Pu J."/>
        </authorList>
    </citation>
    <scope>NUCLEOTIDE SEQUENCE [LARGE SCALE GENOMIC DNA]</scope>
    <source>
        <strain evidence="4 5">YQF-2</strain>
    </source>
</reference>
<sequence length="431" mass="47296">MFNKQLKVQLLSAKTDLAYKTAVIAAVRNSVALVEFSADGVIQDANPLFLNVVGYPLEQIKGQHHSMFCESAYANSGEYRAFWQSLSRGEAKQGTFLRKTNGAKKIWLEATYFPVRDDSGKVCSVMKIAYDVTRQTLAADEQKAIYASIDQAMAVIEFTPDGTIVNANKNFLQSMGYTLEKIQHKHHRIFCDDSFYRNNPDFWSKLAQGKVSSGKFKRVDARGNEVWLEATYNPILDAHGKVHKVIKFATLITNRVVQAEKTREAARIAHETATETFNVAEQGKLHIASSTALAAEISATVLQTDSVIQSLNEQANEIANMVSIIRSVAEQTNLLALNAAIEAARAGEAGRGFAVVADEVRQLASRTSQATSDISSVVSRNLEVTQNVLQAINSIDGLSKQNSDKINQLSAIIDDIEHGAQRVVESVSAIQ</sequence>
<feature type="domain" description="Methyl-accepting transducer" evidence="2">
    <location>
        <begin position="249"/>
        <end position="431"/>
    </location>
</feature>
<dbReference type="Pfam" id="PF08447">
    <property type="entry name" value="PAS_3"/>
    <property type="match status" value="1"/>
</dbReference>
<dbReference type="AlphaFoldDB" id="A0A7Y5ARE6"/>
<dbReference type="InterPro" id="IPR004089">
    <property type="entry name" value="MCPsignal_dom"/>
</dbReference>
<dbReference type="Gene3D" id="1.10.287.950">
    <property type="entry name" value="Methyl-accepting chemotaxis protein"/>
    <property type="match status" value="1"/>
</dbReference>
<name>A0A7Y5ARE6_9GAMM</name>
<dbReference type="SUPFAM" id="SSF58104">
    <property type="entry name" value="Methyl-accepting chemotaxis protein (MCP) signaling domain"/>
    <property type="match status" value="1"/>
</dbReference>
<dbReference type="PANTHER" id="PTHR24422:SF10">
    <property type="entry name" value="CHEMOTAXIS PROTEIN METHYLTRANSFERASE 2"/>
    <property type="match status" value="1"/>
</dbReference>
<dbReference type="InterPro" id="IPR000014">
    <property type="entry name" value="PAS"/>
</dbReference>
<dbReference type="InterPro" id="IPR050903">
    <property type="entry name" value="Bact_Chemotaxis_MeTrfase"/>
</dbReference>
<dbReference type="GO" id="GO:0006935">
    <property type="term" value="P:chemotaxis"/>
    <property type="evidence" value="ECO:0007669"/>
    <property type="project" value="UniProtKB-ARBA"/>
</dbReference>
<dbReference type="CDD" id="cd00130">
    <property type="entry name" value="PAS"/>
    <property type="match status" value="2"/>
</dbReference>
<dbReference type="PROSITE" id="PS50113">
    <property type="entry name" value="PAC"/>
    <property type="match status" value="2"/>
</dbReference>
<organism evidence="4 5">
    <name type="scientific">Rheinheimera lutimaris</name>
    <dbReference type="NCBI Taxonomy" id="2740584"/>
    <lineage>
        <taxon>Bacteria</taxon>
        <taxon>Pseudomonadati</taxon>
        <taxon>Pseudomonadota</taxon>
        <taxon>Gammaproteobacteria</taxon>
        <taxon>Chromatiales</taxon>
        <taxon>Chromatiaceae</taxon>
        <taxon>Rheinheimera</taxon>
    </lineage>
</organism>
<dbReference type="InterPro" id="IPR035965">
    <property type="entry name" value="PAS-like_dom_sf"/>
</dbReference>
<dbReference type="NCBIfam" id="TIGR00229">
    <property type="entry name" value="sensory_box"/>
    <property type="match status" value="2"/>
</dbReference>
<dbReference type="SUPFAM" id="SSF55785">
    <property type="entry name" value="PYP-like sensor domain (PAS domain)"/>
    <property type="match status" value="2"/>
</dbReference>
<feature type="domain" description="PAC" evidence="3">
    <location>
        <begin position="212"/>
        <end position="264"/>
    </location>
</feature>
<dbReference type="SMART" id="SM00091">
    <property type="entry name" value="PAS"/>
    <property type="match status" value="2"/>
</dbReference>
<accession>A0A7Y5ARE6</accession>
<gene>
    <name evidence="4" type="ORF">HRH59_11410</name>
</gene>
<evidence type="ECO:0000259" key="3">
    <source>
        <dbReference type="PROSITE" id="PS50113"/>
    </source>
</evidence>
<evidence type="ECO:0000313" key="4">
    <source>
        <dbReference type="EMBL" id="NRQ43150.1"/>
    </source>
</evidence>
<dbReference type="PANTHER" id="PTHR24422">
    <property type="entry name" value="CHEMOTAXIS PROTEIN METHYLTRANSFERASE"/>
    <property type="match status" value="1"/>
</dbReference>
<evidence type="ECO:0000259" key="2">
    <source>
        <dbReference type="PROSITE" id="PS50111"/>
    </source>
</evidence>
<comment type="caution">
    <text evidence="4">The sequence shown here is derived from an EMBL/GenBank/DDBJ whole genome shotgun (WGS) entry which is preliminary data.</text>
</comment>
<dbReference type="PROSITE" id="PS50111">
    <property type="entry name" value="CHEMOTAXIS_TRANSDUC_2"/>
    <property type="match status" value="1"/>
</dbReference>
<feature type="domain" description="PAC" evidence="3">
    <location>
        <begin position="90"/>
        <end position="144"/>
    </location>
</feature>
<evidence type="ECO:0000256" key="1">
    <source>
        <dbReference type="PROSITE-ProRule" id="PRU00284"/>
    </source>
</evidence>
<dbReference type="SMART" id="SM00283">
    <property type="entry name" value="MA"/>
    <property type="match status" value="1"/>
</dbReference>